<sequence>MLTFTVIAQPDDASLIDSVLVVPEQGGDIGRSENCEILLPDNSREISRRHAELTNHGGSYFIRDWSSNGLKVNEETMSRGVEGQQLLRDGDIVSLGKYRLLVSQPDNKPKTQAAASHDAAYEGQLEPQFSQENGISPKTEKEAPVTIPGEYSPLDNELSSSTTNPPLLTEAVDMESKPGRLYASSEMSSPPYSSAACSMGSSGLSPGELLSPESMSSTSPVQEYRLQSQPGFQAASSEGLAGINALADEILKEFDPDHLQHILRPWRKRFLHRASWWTLYRRYHQQLQRTGELHVRLREWSLRAGGLGRGGS</sequence>
<keyword evidence="4" id="KW-1185">Reference proteome</keyword>
<evidence type="ECO:0000256" key="1">
    <source>
        <dbReference type="SAM" id="MobiDB-lite"/>
    </source>
</evidence>
<accession>A0ABT0PIC3</accession>
<dbReference type="PROSITE" id="PS50006">
    <property type="entry name" value="FHA_DOMAIN"/>
    <property type="match status" value="1"/>
</dbReference>
<dbReference type="Proteomes" id="UP001203338">
    <property type="component" value="Unassembled WGS sequence"/>
</dbReference>
<gene>
    <name evidence="3" type="ORF">M3P05_14285</name>
</gene>
<organism evidence="3 4">
    <name type="scientific">Parendozoicomonas callyspongiae</name>
    <dbReference type="NCBI Taxonomy" id="2942213"/>
    <lineage>
        <taxon>Bacteria</taxon>
        <taxon>Pseudomonadati</taxon>
        <taxon>Pseudomonadota</taxon>
        <taxon>Gammaproteobacteria</taxon>
        <taxon>Oceanospirillales</taxon>
        <taxon>Endozoicomonadaceae</taxon>
        <taxon>Parendozoicomonas</taxon>
    </lineage>
</organism>
<comment type="caution">
    <text evidence="3">The sequence shown here is derived from an EMBL/GenBank/DDBJ whole genome shotgun (WGS) entry which is preliminary data.</text>
</comment>
<feature type="compositionally biased region" description="Polar residues" evidence="1">
    <location>
        <begin position="127"/>
        <end position="136"/>
    </location>
</feature>
<feature type="region of interest" description="Disordered" evidence="1">
    <location>
        <begin position="181"/>
        <end position="221"/>
    </location>
</feature>
<dbReference type="InterPro" id="IPR000253">
    <property type="entry name" value="FHA_dom"/>
</dbReference>
<evidence type="ECO:0000259" key="2">
    <source>
        <dbReference type="PROSITE" id="PS50006"/>
    </source>
</evidence>
<reference evidence="3 4" key="1">
    <citation type="submission" date="2022-05" db="EMBL/GenBank/DDBJ databases">
        <authorList>
            <person name="Park J.-S."/>
        </authorList>
    </citation>
    <scope>NUCLEOTIDE SEQUENCE [LARGE SCALE GENOMIC DNA]</scope>
    <source>
        <strain evidence="3 4">2012CJ34-2</strain>
    </source>
</reference>
<dbReference type="InterPro" id="IPR008984">
    <property type="entry name" value="SMAD_FHA_dom_sf"/>
</dbReference>
<feature type="compositionally biased region" description="Polar residues" evidence="1">
    <location>
        <begin position="157"/>
        <end position="166"/>
    </location>
</feature>
<dbReference type="EMBL" id="JAMFLX010000020">
    <property type="protein sequence ID" value="MCL6271090.1"/>
    <property type="molecule type" value="Genomic_DNA"/>
</dbReference>
<dbReference type="RefSeq" id="WP_249700427.1">
    <property type="nucleotide sequence ID" value="NZ_JAMFLX010000020.1"/>
</dbReference>
<dbReference type="Pfam" id="PF00498">
    <property type="entry name" value="FHA"/>
    <property type="match status" value="1"/>
</dbReference>
<proteinExistence type="predicted"/>
<protein>
    <submittedName>
        <fullName evidence="3">FHA domain-containing protein</fullName>
    </submittedName>
</protein>
<feature type="domain" description="FHA" evidence="2">
    <location>
        <begin position="27"/>
        <end position="77"/>
    </location>
</feature>
<dbReference type="SMART" id="SM00240">
    <property type="entry name" value="FHA"/>
    <property type="match status" value="1"/>
</dbReference>
<feature type="region of interest" description="Disordered" evidence="1">
    <location>
        <begin position="126"/>
        <end position="166"/>
    </location>
</feature>
<name>A0ABT0PIC3_9GAMM</name>
<dbReference type="SUPFAM" id="SSF49879">
    <property type="entry name" value="SMAD/FHA domain"/>
    <property type="match status" value="1"/>
</dbReference>
<feature type="compositionally biased region" description="Low complexity" evidence="1">
    <location>
        <begin position="182"/>
        <end position="217"/>
    </location>
</feature>
<dbReference type="CDD" id="cd00060">
    <property type="entry name" value="FHA"/>
    <property type="match status" value="1"/>
</dbReference>
<evidence type="ECO:0000313" key="3">
    <source>
        <dbReference type="EMBL" id="MCL6271090.1"/>
    </source>
</evidence>
<evidence type="ECO:0000313" key="4">
    <source>
        <dbReference type="Proteomes" id="UP001203338"/>
    </source>
</evidence>
<dbReference type="Gene3D" id="2.60.200.20">
    <property type="match status" value="1"/>
</dbReference>